<protein>
    <submittedName>
        <fullName evidence="1">Uncharacterized protein</fullName>
    </submittedName>
</protein>
<comment type="caution">
    <text evidence="1">The sequence shown here is derived from an EMBL/GenBank/DDBJ whole genome shotgun (WGS) entry which is preliminary data.</text>
</comment>
<reference evidence="1 2" key="1">
    <citation type="submission" date="2016-04" db="EMBL/GenBank/DDBJ databases">
        <title>Genome analyses suggest a sexual origin of heterokaryosis in a supposedly ancient asexual fungus.</title>
        <authorList>
            <person name="Ropars J."/>
            <person name="Sedzielewska K."/>
            <person name="Noel J."/>
            <person name="Charron P."/>
            <person name="Farinelli L."/>
            <person name="Marton T."/>
            <person name="Kruger M."/>
            <person name="Pelin A."/>
            <person name="Brachmann A."/>
            <person name="Corradi N."/>
        </authorList>
    </citation>
    <scope>NUCLEOTIDE SEQUENCE [LARGE SCALE GENOMIC DNA]</scope>
    <source>
        <strain evidence="1 2">A5</strain>
    </source>
</reference>
<organism evidence="1 2">
    <name type="scientific">Rhizophagus irregularis</name>
    <dbReference type="NCBI Taxonomy" id="588596"/>
    <lineage>
        <taxon>Eukaryota</taxon>
        <taxon>Fungi</taxon>
        <taxon>Fungi incertae sedis</taxon>
        <taxon>Mucoromycota</taxon>
        <taxon>Glomeromycotina</taxon>
        <taxon>Glomeromycetes</taxon>
        <taxon>Glomerales</taxon>
        <taxon>Glomeraceae</taxon>
        <taxon>Rhizophagus</taxon>
    </lineage>
</organism>
<gene>
    <name evidence="1" type="ORF">RhiirA5_444174</name>
</gene>
<accession>A0A2N0NDC3</accession>
<proteinExistence type="predicted"/>
<name>A0A2N0NDC3_9GLOM</name>
<evidence type="ECO:0000313" key="1">
    <source>
        <dbReference type="EMBL" id="PKB92576.1"/>
    </source>
</evidence>
<dbReference type="AlphaFoldDB" id="A0A2N0NDC3"/>
<reference evidence="1 2" key="2">
    <citation type="submission" date="2017-09" db="EMBL/GenBank/DDBJ databases">
        <title>Extensive intraspecific genome diversity in a model arbuscular mycorrhizal fungus.</title>
        <authorList>
            <person name="Chen E.C."/>
            <person name="Morin E."/>
            <person name="Beaudet D."/>
            <person name="Noel J."/>
            <person name="Ndikumana S."/>
            <person name="Charron P."/>
            <person name="St-Onge C."/>
            <person name="Giorgi J."/>
            <person name="Grigoriev I.V."/>
            <person name="Roux C."/>
            <person name="Martin F.M."/>
            <person name="Corradi N."/>
        </authorList>
    </citation>
    <scope>NUCLEOTIDE SEQUENCE [LARGE SCALE GENOMIC DNA]</scope>
    <source>
        <strain evidence="1 2">A5</strain>
    </source>
</reference>
<dbReference type="EMBL" id="LLXJ01010597">
    <property type="protein sequence ID" value="PKB92576.1"/>
    <property type="molecule type" value="Genomic_DNA"/>
</dbReference>
<dbReference type="Proteomes" id="UP000232722">
    <property type="component" value="Unassembled WGS sequence"/>
</dbReference>
<evidence type="ECO:0000313" key="2">
    <source>
        <dbReference type="Proteomes" id="UP000232722"/>
    </source>
</evidence>
<sequence length="85" mass="9597">MTNLTLDGRTPCTPHPWSLAPPSPHPTISSAIPMWLILCTCNFLHSGGWISSIRQPHSFELDFIIFLLHDGFFRLLLRGWVLSLA</sequence>